<dbReference type="GO" id="GO:0005509">
    <property type="term" value="F:calcium ion binding"/>
    <property type="evidence" value="ECO:0007669"/>
    <property type="project" value="InterPro"/>
</dbReference>
<dbReference type="Proteomes" id="UP000681967">
    <property type="component" value="Unassembled WGS sequence"/>
</dbReference>
<evidence type="ECO:0000256" key="1">
    <source>
        <dbReference type="ARBA" id="ARBA00022837"/>
    </source>
</evidence>
<dbReference type="EMBL" id="CAJOBH010047961">
    <property type="protein sequence ID" value="CAF4364671.1"/>
    <property type="molecule type" value="Genomic_DNA"/>
</dbReference>
<dbReference type="Pfam" id="PF13202">
    <property type="entry name" value="EF-hand_5"/>
    <property type="match status" value="1"/>
</dbReference>
<protein>
    <recommendedName>
        <fullName evidence="2">EF-hand domain-containing protein</fullName>
    </recommendedName>
</protein>
<dbReference type="PROSITE" id="PS00018">
    <property type="entry name" value="EF_HAND_1"/>
    <property type="match status" value="1"/>
</dbReference>
<gene>
    <name evidence="3" type="ORF">BYL167_LOCUS30058</name>
</gene>
<dbReference type="PROSITE" id="PS50222">
    <property type="entry name" value="EF_HAND_2"/>
    <property type="match status" value="1"/>
</dbReference>
<dbReference type="InterPro" id="IPR002048">
    <property type="entry name" value="EF_hand_dom"/>
</dbReference>
<organism evidence="3 4">
    <name type="scientific">Rotaria magnacalcarata</name>
    <dbReference type="NCBI Taxonomy" id="392030"/>
    <lineage>
        <taxon>Eukaryota</taxon>
        <taxon>Metazoa</taxon>
        <taxon>Spiralia</taxon>
        <taxon>Gnathifera</taxon>
        <taxon>Rotifera</taxon>
        <taxon>Eurotatoria</taxon>
        <taxon>Bdelloidea</taxon>
        <taxon>Philodinida</taxon>
        <taxon>Philodinidae</taxon>
        <taxon>Rotaria</taxon>
    </lineage>
</organism>
<proteinExistence type="predicted"/>
<name>A0A8S2UZ87_9BILA</name>
<reference evidence="3" key="1">
    <citation type="submission" date="2021-02" db="EMBL/GenBank/DDBJ databases">
        <authorList>
            <person name="Nowell W R."/>
        </authorList>
    </citation>
    <scope>NUCLEOTIDE SEQUENCE</scope>
</reference>
<evidence type="ECO:0000259" key="2">
    <source>
        <dbReference type="PROSITE" id="PS50222"/>
    </source>
</evidence>
<dbReference type="SUPFAM" id="SSF47473">
    <property type="entry name" value="EF-hand"/>
    <property type="match status" value="1"/>
</dbReference>
<accession>A0A8S2UZ87</accession>
<dbReference type="InterPro" id="IPR018247">
    <property type="entry name" value="EF_Hand_1_Ca_BS"/>
</dbReference>
<keyword evidence="1" id="KW-0106">Calcium</keyword>
<sequence>MDGHAAGDIPEAFNLLDTDHSGTIDMDELAASVYYSDENNDHKLNLKEFTTFIKQGVGRDIAIGHV</sequence>
<evidence type="ECO:0000313" key="3">
    <source>
        <dbReference type="EMBL" id="CAF4364671.1"/>
    </source>
</evidence>
<evidence type="ECO:0000313" key="4">
    <source>
        <dbReference type="Proteomes" id="UP000681967"/>
    </source>
</evidence>
<dbReference type="Gene3D" id="1.10.238.10">
    <property type="entry name" value="EF-hand"/>
    <property type="match status" value="1"/>
</dbReference>
<feature type="domain" description="EF-hand" evidence="2">
    <location>
        <begin position="4"/>
        <end position="39"/>
    </location>
</feature>
<dbReference type="AlphaFoldDB" id="A0A8S2UZ87"/>
<comment type="caution">
    <text evidence="3">The sequence shown here is derived from an EMBL/GenBank/DDBJ whole genome shotgun (WGS) entry which is preliminary data.</text>
</comment>
<dbReference type="InterPro" id="IPR011992">
    <property type="entry name" value="EF-hand-dom_pair"/>
</dbReference>